<evidence type="ECO:0000313" key="2">
    <source>
        <dbReference type="EMBL" id="MCL1635647.1"/>
    </source>
</evidence>
<dbReference type="Proteomes" id="UP001431217">
    <property type="component" value="Unassembled WGS sequence"/>
</dbReference>
<dbReference type="SUPFAM" id="SSF159888">
    <property type="entry name" value="YdhG-like"/>
    <property type="match status" value="1"/>
</dbReference>
<dbReference type="EMBL" id="JAMBEP010000003">
    <property type="protein sequence ID" value="MCL1635647.1"/>
    <property type="molecule type" value="Genomic_DNA"/>
</dbReference>
<reference evidence="2 3" key="1">
    <citation type="submission" date="2022-05" db="EMBL/GenBank/DDBJ databases">
        <title>Luteimonas sp. SX5, whole genome shotgun sequencing project.</title>
        <authorList>
            <person name="Zhao G."/>
            <person name="Shen L."/>
        </authorList>
    </citation>
    <scope>NUCLEOTIDE SEQUENCE [LARGE SCALE GENOMIC DNA]</scope>
    <source>
        <strain evidence="2 3">SX5</strain>
    </source>
</reference>
<comment type="caution">
    <text evidence="2">The sequence shown here is derived from an EMBL/GenBank/DDBJ whole genome shotgun (WGS) entry which is preliminary data.</text>
</comment>
<proteinExistence type="predicted"/>
<evidence type="ECO:0000259" key="1">
    <source>
        <dbReference type="Pfam" id="PF08818"/>
    </source>
</evidence>
<protein>
    <submittedName>
        <fullName evidence="2">DUF1801 domain-containing protein</fullName>
    </submittedName>
</protein>
<name>A0ABT0ML87_9GAMM</name>
<dbReference type="Gene3D" id="3.90.1150.200">
    <property type="match status" value="1"/>
</dbReference>
<gene>
    <name evidence="2" type="ORF">M2650_13545</name>
</gene>
<accession>A0ABT0ML87</accession>
<evidence type="ECO:0000313" key="3">
    <source>
        <dbReference type="Proteomes" id="UP001431217"/>
    </source>
</evidence>
<dbReference type="RefSeq" id="WP_249475371.1">
    <property type="nucleotide sequence ID" value="NZ_JAMBEP010000003.1"/>
</dbReference>
<sequence>MVQSKAETVARYLAELPAERRAVVSQVRDMVNAHMPAGYVETMAFGMIGWGIPLSRYPDTYNKQPLGYVALAAQKNGYSLYLMGVYGAGEQEKKLRAAAAAQGKKLDMGKSCIRFKRAEDLPLEAIGELIASMSVADYIAVYEASR</sequence>
<organism evidence="2 3">
    <name type="scientific">Luteimonas galliterrae</name>
    <dbReference type="NCBI Taxonomy" id="2940486"/>
    <lineage>
        <taxon>Bacteria</taxon>
        <taxon>Pseudomonadati</taxon>
        <taxon>Pseudomonadota</taxon>
        <taxon>Gammaproteobacteria</taxon>
        <taxon>Lysobacterales</taxon>
        <taxon>Lysobacteraceae</taxon>
        <taxon>Luteimonas</taxon>
    </lineage>
</organism>
<keyword evidence="3" id="KW-1185">Reference proteome</keyword>
<dbReference type="InterPro" id="IPR014922">
    <property type="entry name" value="YdhG-like"/>
</dbReference>
<dbReference type="Pfam" id="PF08818">
    <property type="entry name" value="DUF1801"/>
    <property type="match status" value="1"/>
</dbReference>
<feature type="domain" description="YdhG-like" evidence="1">
    <location>
        <begin position="20"/>
        <end position="131"/>
    </location>
</feature>